<evidence type="ECO:0000313" key="1">
    <source>
        <dbReference type="EMBL" id="RDH22645.1"/>
    </source>
</evidence>
<sequence>MPATSYALLSTTPSIIACTTITPPFHALSPAMPAPVLDWIDLCFHRSESIPPFIPPFFFCMLPAPHPYPCALDIAAFLFPCGCLVCLPFSKHSTRLDDVMLLMFFSFVPYIPPGVLDSVSARPWTIIW</sequence>
<proteinExistence type="predicted"/>
<gene>
    <name evidence="1" type="ORF">M747DRAFT_181599</name>
</gene>
<dbReference type="VEuPathDB" id="FungiDB:M747DRAFT_181599"/>
<evidence type="ECO:0000313" key="2">
    <source>
        <dbReference type="Proteomes" id="UP000253845"/>
    </source>
</evidence>
<name>A0A370C448_ASPNG</name>
<dbReference type="EMBL" id="KZ851907">
    <property type="protein sequence ID" value="RDH22645.1"/>
    <property type="molecule type" value="Genomic_DNA"/>
</dbReference>
<reference evidence="1 2" key="1">
    <citation type="submission" date="2018-07" db="EMBL/GenBank/DDBJ databases">
        <title>Section-level genome sequencing of Aspergillus section Nigri to investigate inter- and intra-species variation.</title>
        <authorList>
            <consortium name="DOE Joint Genome Institute"/>
            <person name="Vesth T.C."/>
            <person name="Nybo J.L."/>
            <person name="Theobald S."/>
            <person name="Frisvad J.C."/>
            <person name="Larsen T.O."/>
            <person name="Nielsen K.F."/>
            <person name="Hoof J.B."/>
            <person name="Brandl J."/>
            <person name="Salamov A."/>
            <person name="Riley R."/>
            <person name="Gladden J.M."/>
            <person name="Phatale P."/>
            <person name="Nielsen M.T."/>
            <person name="Lyhne E.K."/>
            <person name="Kogle M.E."/>
            <person name="Strasser K."/>
            <person name="McDonnell E."/>
            <person name="Barry K."/>
            <person name="Clum A."/>
            <person name="Chen C."/>
            <person name="Nolan M."/>
            <person name="Sandor L."/>
            <person name="Kuo A."/>
            <person name="Lipzen A."/>
            <person name="Hainaut M."/>
            <person name="Drula E."/>
            <person name="Tsang A."/>
            <person name="Magnuson J.K."/>
            <person name="Henrissat B."/>
            <person name="Wiebenga A."/>
            <person name="Simmons B.A."/>
            <person name="Makela M.R."/>
            <person name="De vries R.P."/>
            <person name="Grigoriev I.V."/>
            <person name="Mortensen U.H."/>
            <person name="Baker S.E."/>
            <person name="Andersen M.R."/>
        </authorList>
    </citation>
    <scope>NUCLEOTIDE SEQUENCE [LARGE SCALE GENOMIC DNA]</scope>
    <source>
        <strain evidence="1 2">ATCC 13496</strain>
    </source>
</reference>
<protein>
    <submittedName>
        <fullName evidence="1">Uncharacterized protein</fullName>
    </submittedName>
</protein>
<organism evidence="1 2">
    <name type="scientific">Aspergillus niger ATCC 13496</name>
    <dbReference type="NCBI Taxonomy" id="1353008"/>
    <lineage>
        <taxon>Eukaryota</taxon>
        <taxon>Fungi</taxon>
        <taxon>Dikarya</taxon>
        <taxon>Ascomycota</taxon>
        <taxon>Pezizomycotina</taxon>
        <taxon>Eurotiomycetes</taxon>
        <taxon>Eurotiomycetidae</taxon>
        <taxon>Eurotiales</taxon>
        <taxon>Aspergillaceae</taxon>
        <taxon>Aspergillus</taxon>
        <taxon>Aspergillus subgen. Circumdati</taxon>
    </lineage>
</organism>
<accession>A0A370C448</accession>
<dbReference type="Proteomes" id="UP000253845">
    <property type="component" value="Unassembled WGS sequence"/>
</dbReference>
<dbReference type="AlphaFoldDB" id="A0A370C448"/>